<keyword evidence="2 7" id="KW-0813">Transport</keyword>
<keyword evidence="3 7" id="KW-0375">Hydrogen ion transport</keyword>
<evidence type="ECO:0000313" key="9">
    <source>
        <dbReference type="Proteomes" id="UP000192796"/>
    </source>
</evidence>
<keyword evidence="6 7" id="KW-0066">ATP synthesis</keyword>
<dbReference type="SUPFAM" id="SSF47928">
    <property type="entry name" value="N-terminal domain of the delta subunit of the F1F0-ATP synthase"/>
    <property type="match status" value="1"/>
</dbReference>
<sequence>MPNPRLAARYAKSLIDLANERNQVETVYKDMLYLQALCKESRDFLALMRSPVVKADKKVAIVLAVTKGKISELTDAFNRLMITKGRESYLPEISSAFVEQYNKQKGIHTVKLTTAVPVTEEVKQQIIGQVQKQSNMNSIDLKTIVNEDIIGGFVLEIGDQLVDASIAYDLNKIKSQFMNNDFIYKIR</sequence>
<accession>A0A1V9FRH5</accession>
<dbReference type="GO" id="GO:0045259">
    <property type="term" value="C:proton-transporting ATP synthase complex"/>
    <property type="evidence" value="ECO:0007669"/>
    <property type="project" value="UniProtKB-KW"/>
</dbReference>
<dbReference type="Gene3D" id="1.10.520.20">
    <property type="entry name" value="N-terminal domain of the delta subunit of the F1F0-ATP synthase"/>
    <property type="match status" value="1"/>
</dbReference>
<evidence type="ECO:0000256" key="6">
    <source>
        <dbReference type="ARBA" id="ARBA00023310"/>
    </source>
</evidence>
<dbReference type="GO" id="GO:0046933">
    <property type="term" value="F:proton-transporting ATP synthase activity, rotational mechanism"/>
    <property type="evidence" value="ECO:0007669"/>
    <property type="project" value="UniProtKB-UniRule"/>
</dbReference>
<protein>
    <recommendedName>
        <fullName evidence="7">ATP synthase subunit delta</fullName>
    </recommendedName>
    <alternativeName>
        <fullName evidence="7">ATP synthase F(1) sector subunit delta</fullName>
    </alternativeName>
    <alternativeName>
        <fullName evidence="7">F-type ATPase subunit delta</fullName>
        <shortName evidence="7">F-ATPase subunit delta</shortName>
    </alternativeName>
</protein>
<dbReference type="GO" id="GO:0005886">
    <property type="term" value="C:plasma membrane"/>
    <property type="evidence" value="ECO:0007669"/>
    <property type="project" value="UniProtKB-SubCell"/>
</dbReference>
<keyword evidence="7" id="KW-1003">Cell membrane</keyword>
<reference evidence="8 9" key="1">
    <citation type="submission" date="2016-03" db="EMBL/GenBank/DDBJ databases">
        <title>Niastella vici sp. nov., isolated from farmland soil.</title>
        <authorList>
            <person name="Chen L."/>
            <person name="Wang D."/>
            <person name="Yang S."/>
            <person name="Wang G."/>
        </authorList>
    </citation>
    <scope>NUCLEOTIDE SEQUENCE [LARGE SCALE GENOMIC DNA]</scope>
    <source>
        <strain evidence="8 9">DJ57</strain>
    </source>
</reference>
<dbReference type="OrthoDB" id="9802471at2"/>
<dbReference type="NCBIfam" id="TIGR01145">
    <property type="entry name" value="ATP_synt_delta"/>
    <property type="match status" value="1"/>
</dbReference>
<keyword evidence="4 7" id="KW-0406">Ion transport</keyword>
<proteinExistence type="inferred from homology"/>
<dbReference type="PROSITE" id="PS00389">
    <property type="entry name" value="ATPASE_DELTA"/>
    <property type="match status" value="1"/>
</dbReference>
<name>A0A1V9FRH5_9BACT</name>
<evidence type="ECO:0000256" key="7">
    <source>
        <dbReference type="HAMAP-Rule" id="MF_01416"/>
    </source>
</evidence>
<evidence type="ECO:0000256" key="4">
    <source>
        <dbReference type="ARBA" id="ARBA00023065"/>
    </source>
</evidence>
<dbReference type="EMBL" id="LVYD01000058">
    <property type="protein sequence ID" value="OQP60887.1"/>
    <property type="molecule type" value="Genomic_DNA"/>
</dbReference>
<gene>
    <name evidence="7" type="primary">atpH</name>
    <name evidence="8" type="ORF">A3860_03935</name>
</gene>
<evidence type="ECO:0000256" key="5">
    <source>
        <dbReference type="ARBA" id="ARBA00023136"/>
    </source>
</evidence>
<comment type="function">
    <text evidence="7">This protein is part of the stalk that links CF(0) to CF(1). It either transmits conformational changes from CF(0) to CF(1) or is implicated in proton conduction.</text>
</comment>
<dbReference type="STRING" id="1703345.A3860_03935"/>
<comment type="similarity">
    <text evidence="7">Belongs to the ATPase delta chain family.</text>
</comment>
<keyword evidence="5 7" id="KW-0472">Membrane</keyword>
<evidence type="ECO:0000256" key="3">
    <source>
        <dbReference type="ARBA" id="ARBA00022781"/>
    </source>
</evidence>
<evidence type="ECO:0000256" key="1">
    <source>
        <dbReference type="ARBA" id="ARBA00004370"/>
    </source>
</evidence>
<dbReference type="InterPro" id="IPR000711">
    <property type="entry name" value="ATPase_OSCP/dsu"/>
</dbReference>
<dbReference type="HAMAP" id="MF_01416">
    <property type="entry name" value="ATP_synth_delta_bact"/>
    <property type="match status" value="1"/>
</dbReference>
<dbReference type="RefSeq" id="WP_081150865.1">
    <property type="nucleotide sequence ID" value="NZ_LVYD01000058.1"/>
</dbReference>
<keyword evidence="9" id="KW-1185">Reference proteome</keyword>
<dbReference type="PRINTS" id="PR00125">
    <property type="entry name" value="ATPASEDELTA"/>
</dbReference>
<dbReference type="Pfam" id="PF00213">
    <property type="entry name" value="OSCP"/>
    <property type="match status" value="1"/>
</dbReference>
<dbReference type="InterPro" id="IPR020781">
    <property type="entry name" value="ATPase_OSCP/d_CS"/>
</dbReference>
<comment type="subcellular location">
    <subcellularLocation>
        <location evidence="7">Cell membrane</location>
        <topology evidence="7">Peripheral membrane protein</topology>
    </subcellularLocation>
    <subcellularLocation>
        <location evidence="1">Membrane</location>
    </subcellularLocation>
</comment>
<dbReference type="AlphaFoldDB" id="A0A1V9FRH5"/>
<dbReference type="Proteomes" id="UP000192796">
    <property type="component" value="Unassembled WGS sequence"/>
</dbReference>
<organism evidence="8 9">
    <name type="scientific">Niastella vici</name>
    <dbReference type="NCBI Taxonomy" id="1703345"/>
    <lineage>
        <taxon>Bacteria</taxon>
        <taxon>Pseudomonadati</taxon>
        <taxon>Bacteroidota</taxon>
        <taxon>Chitinophagia</taxon>
        <taxon>Chitinophagales</taxon>
        <taxon>Chitinophagaceae</taxon>
        <taxon>Niastella</taxon>
    </lineage>
</organism>
<evidence type="ECO:0000313" key="8">
    <source>
        <dbReference type="EMBL" id="OQP60887.1"/>
    </source>
</evidence>
<dbReference type="InterPro" id="IPR026015">
    <property type="entry name" value="ATP_synth_OSCP/delta_N_sf"/>
</dbReference>
<dbReference type="PANTHER" id="PTHR11910">
    <property type="entry name" value="ATP SYNTHASE DELTA CHAIN"/>
    <property type="match status" value="1"/>
</dbReference>
<keyword evidence="7" id="KW-0139">CF(1)</keyword>
<comment type="function">
    <text evidence="7">F(1)F(0) ATP synthase produces ATP from ADP in the presence of a proton or sodium gradient. F-type ATPases consist of two structural domains, F(1) containing the extramembraneous catalytic core and F(0) containing the membrane proton channel, linked together by a central stalk and a peripheral stalk. During catalysis, ATP synthesis in the catalytic domain of F(1) is coupled via a rotary mechanism of the central stalk subunits to proton translocation.</text>
</comment>
<evidence type="ECO:0000256" key="2">
    <source>
        <dbReference type="ARBA" id="ARBA00022448"/>
    </source>
</evidence>
<comment type="caution">
    <text evidence="8">The sequence shown here is derived from an EMBL/GenBank/DDBJ whole genome shotgun (WGS) entry which is preliminary data.</text>
</comment>